<dbReference type="PANTHER" id="PTHR30055">
    <property type="entry name" value="HTH-TYPE TRANSCRIPTIONAL REGULATOR RUTR"/>
    <property type="match status" value="1"/>
</dbReference>
<dbReference type="InterPro" id="IPR036271">
    <property type="entry name" value="Tet_transcr_reg_TetR-rel_C_sf"/>
</dbReference>
<dbReference type="Proteomes" id="UP000245021">
    <property type="component" value="Unassembled WGS sequence"/>
</dbReference>
<dbReference type="GO" id="GO:0000976">
    <property type="term" value="F:transcription cis-regulatory region binding"/>
    <property type="evidence" value="ECO:0007669"/>
    <property type="project" value="TreeGrafter"/>
</dbReference>
<dbReference type="InterPro" id="IPR001647">
    <property type="entry name" value="HTH_TetR"/>
</dbReference>
<name>A0A2R5HFP2_9LACT</name>
<accession>A0A2R5HFP2</accession>
<dbReference type="AlphaFoldDB" id="A0A2R5HFP2"/>
<dbReference type="RefSeq" id="WP_109245834.1">
    <property type="nucleotide sequence ID" value="NZ_BFFO01000005.1"/>
</dbReference>
<dbReference type="Gene3D" id="1.10.357.10">
    <property type="entry name" value="Tetracycline Repressor, domain 2"/>
    <property type="match status" value="1"/>
</dbReference>
<dbReference type="PROSITE" id="PS50977">
    <property type="entry name" value="HTH_TETR_2"/>
    <property type="match status" value="1"/>
</dbReference>
<evidence type="ECO:0000256" key="1">
    <source>
        <dbReference type="ARBA" id="ARBA00023125"/>
    </source>
</evidence>
<feature type="DNA-binding region" description="H-T-H motif" evidence="2">
    <location>
        <begin position="35"/>
        <end position="54"/>
    </location>
</feature>
<evidence type="ECO:0000313" key="4">
    <source>
        <dbReference type="EMBL" id="GBG96867.1"/>
    </source>
</evidence>
<dbReference type="InterPro" id="IPR050109">
    <property type="entry name" value="HTH-type_TetR-like_transc_reg"/>
</dbReference>
<dbReference type="GO" id="GO:0003700">
    <property type="term" value="F:DNA-binding transcription factor activity"/>
    <property type="evidence" value="ECO:0007669"/>
    <property type="project" value="TreeGrafter"/>
</dbReference>
<protein>
    <submittedName>
        <fullName evidence="4">TetR family transcriptional regulator</fullName>
    </submittedName>
</protein>
<dbReference type="PANTHER" id="PTHR30055:SF226">
    <property type="entry name" value="HTH-TYPE TRANSCRIPTIONAL REGULATOR PKSA"/>
    <property type="match status" value="1"/>
</dbReference>
<keyword evidence="5" id="KW-1185">Reference proteome</keyword>
<comment type="caution">
    <text evidence="4">The sequence shown here is derived from an EMBL/GenBank/DDBJ whole genome shotgun (WGS) entry which is preliminary data.</text>
</comment>
<dbReference type="SUPFAM" id="SSF46689">
    <property type="entry name" value="Homeodomain-like"/>
    <property type="match status" value="1"/>
</dbReference>
<evidence type="ECO:0000256" key="2">
    <source>
        <dbReference type="PROSITE-ProRule" id="PRU00335"/>
    </source>
</evidence>
<organism evidence="4 5">
    <name type="scientific">Lactococcus termiticola</name>
    <dbReference type="NCBI Taxonomy" id="2169526"/>
    <lineage>
        <taxon>Bacteria</taxon>
        <taxon>Bacillati</taxon>
        <taxon>Bacillota</taxon>
        <taxon>Bacilli</taxon>
        <taxon>Lactobacillales</taxon>
        <taxon>Streptococcaceae</taxon>
        <taxon>Lactococcus</taxon>
    </lineage>
</organism>
<evidence type="ECO:0000313" key="5">
    <source>
        <dbReference type="Proteomes" id="UP000245021"/>
    </source>
</evidence>
<keyword evidence="1 2" id="KW-0238">DNA-binding</keyword>
<dbReference type="EMBL" id="BFFO01000005">
    <property type="protein sequence ID" value="GBG96867.1"/>
    <property type="molecule type" value="Genomic_DNA"/>
</dbReference>
<dbReference type="Gene3D" id="1.10.10.60">
    <property type="entry name" value="Homeodomain-like"/>
    <property type="match status" value="1"/>
</dbReference>
<gene>
    <name evidence="4" type="primary">tetR_6</name>
    <name evidence="4" type="ORF">NtB2_00992</name>
</gene>
<proteinExistence type="predicted"/>
<sequence>MDKEKNTRRRGEALKNAIFEATMSLLEKEGWEAVTFKTVAEKAETTRSVLYRHWENPESLRYQAVIWSLQNNPDWHGSIRDHEFTGDSLRSDLLDMVAFSRENASLFPEGFINQIFFYQAAEQLFDEIAATNIDIMDKILDRARKRGEIRGDIARAAKLLPFQLFRYNNMTMNRVMTMEELEELVDDVLLPLYLKK</sequence>
<dbReference type="OrthoDB" id="9796019at2"/>
<dbReference type="Pfam" id="PF00440">
    <property type="entry name" value="TetR_N"/>
    <property type="match status" value="1"/>
</dbReference>
<reference evidence="4 5" key="1">
    <citation type="journal article" date="2018" name="Genome Announc.">
        <title>Draft Genome Sequence of Lactococcus sp. Strain NtB2 (JCM 32569), Isolated from the Gut of the Higher Termite Nasutitermes takasagoensis.</title>
        <authorList>
            <person name="Noda S."/>
            <person name="Aihara C."/>
            <person name="Yuki M."/>
            <person name="Ohkuma M."/>
        </authorList>
    </citation>
    <scope>NUCLEOTIDE SEQUENCE [LARGE SCALE GENOMIC DNA]</scope>
    <source>
        <strain evidence="4 5">NtB2</strain>
    </source>
</reference>
<feature type="domain" description="HTH tetR-type" evidence="3">
    <location>
        <begin position="12"/>
        <end position="72"/>
    </location>
</feature>
<dbReference type="SUPFAM" id="SSF48498">
    <property type="entry name" value="Tetracyclin repressor-like, C-terminal domain"/>
    <property type="match status" value="1"/>
</dbReference>
<dbReference type="InterPro" id="IPR009057">
    <property type="entry name" value="Homeodomain-like_sf"/>
</dbReference>
<evidence type="ECO:0000259" key="3">
    <source>
        <dbReference type="PROSITE" id="PS50977"/>
    </source>
</evidence>